<comment type="caution">
    <text evidence="1">The sequence shown here is derived from an EMBL/GenBank/DDBJ whole genome shotgun (WGS) entry which is preliminary data.</text>
</comment>
<evidence type="ECO:0000313" key="2">
    <source>
        <dbReference type="Proteomes" id="UP000238954"/>
    </source>
</evidence>
<dbReference type="Proteomes" id="UP000238954">
    <property type="component" value="Chromosome"/>
</dbReference>
<dbReference type="RefSeq" id="WP_105999336.1">
    <property type="nucleotide sequence ID" value="NZ_CM009578.1"/>
</dbReference>
<evidence type="ECO:0008006" key="3">
    <source>
        <dbReference type="Google" id="ProtNLM"/>
    </source>
</evidence>
<reference evidence="2" key="1">
    <citation type="submission" date="2017-11" db="EMBL/GenBank/DDBJ databases">
        <title>The complete genome sequence of Sphingopyxis pomeranensis sp. nov. strain WS5A3p.</title>
        <authorList>
            <person name="Kaminski M.A."/>
        </authorList>
    </citation>
    <scope>NUCLEOTIDE SEQUENCE [LARGE SCALE GENOMIC DNA]</scope>
    <source>
        <strain evidence="2">WS5A3p</strain>
    </source>
</reference>
<dbReference type="EMBL" id="PHFW01000003">
    <property type="protein sequence ID" value="PQM25914.1"/>
    <property type="molecule type" value="Genomic_DNA"/>
</dbReference>
<sequence>MPITRRKLVPDRALAALFRDFEEHTELSEQGLSYTRHDFQELYEILPDAFSVAPSISRSEAVQLFRKALIRCRRAGPLTADAMIEHAGAIHRVALAVPRRKFTMWTKFRAQNMFHTPGFRLEWDGVSIRSAASLPPWLRVEEYLLSGVGRIYPRRPEQFGHIILSCDEREEQRAVDRMMDALQLVLGLANLYETWGRYYEWGGRNWTEGGLWLGPNQFVFERRSFRGDDRIWYNPDYDEESWNRHPLRMSRVLEIIPYVRRALVALANHPFRDVLVRATMLLQDGFASRDSSHRLLRYWSALEQLYVEADAKGGSNEKVLDRALFAEGDPTLSRWKLEHIARLRNDYVHAGGAGDDLHHQCQFLRMLLSRHINHWIFEGQDLADHKALLSYIKLSGNRNQLEEQRRLIDRRIAFIDSALPPASD</sequence>
<keyword evidence="2" id="KW-1185">Reference proteome</keyword>
<organism evidence="1 2">
    <name type="scientific">Sphingopyxis lindanitolerans</name>
    <dbReference type="NCBI Taxonomy" id="2054227"/>
    <lineage>
        <taxon>Bacteria</taxon>
        <taxon>Pseudomonadati</taxon>
        <taxon>Pseudomonadota</taxon>
        <taxon>Alphaproteobacteria</taxon>
        <taxon>Sphingomonadales</taxon>
        <taxon>Sphingomonadaceae</taxon>
        <taxon>Sphingopyxis</taxon>
    </lineage>
</organism>
<accession>A0A2S8B0J8</accession>
<dbReference type="OrthoDB" id="7605081at2"/>
<proteinExistence type="predicted"/>
<evidence type="ECO:0000313" key="1">
    <source>
        <dbReference type="EMBL" id="PQM25914.1"/>
    </source>
</evidence>
<protein>
    <recommendedName>
        <fullName evidence="3">Apea-like HEPN domain-containing protein</fullName>
    </recommendedName>
</protein>
<name>A0A2S8B0J8_9SPHN</name>
<gene>
    <name evidence="1" type="ORF">CVO77_12430</name>
</gene>
<dbReference type="AlphaFoldDB" id="A0A2S8B0J8"/>